<dbReference type="EMBL" id="AMQN01012108">
    <property type="status" value="NOT_ANNOTATED_CDS"/>
    <property type="molecule type" value="Genomic_DNA"/>
</dbReference>
<feature type="compositionally biased region" description="Pro residues" evidence="2">
    <location>
        <begin position="85"/>
        <end position="103"/>
    </location>
</feature>
<dbReference type="STRING" id="283909.R7TUZ7"/>
<dbReference type="PANTHER" id="PTHR13309:SF0">
    <property type="entry name" value="FMR1-INTERACTING PROTEIN NUFIP1"/>
    <property type="match status" value="1"/>
</dbReference>
<dbReference type="EMBL" id="AMQN01012107">
    <property type="status" value="NOT_ANNOTATED_CDS"/>
    <property type="molecule type" value="Genomic_DNA"/>
</dbReference>
<dbReference type="Pfam" id="PF10453">
    <property type="entry name" value="NUFIP1"/>
    <property type="match status" value="1"/>
</dbReference>
<name>R7TUZ7_CAPTE</name>
<feature type="region of interest" description="Disordered" evidence="2">
    <location>
        <begin position="239"/>
        <end position="321"/>
    </location>
</feature>
<dbReference type="OrthoDB" id="273070at2759"/>
<evidence type="ECO:0000256" key="1">
    <source>
        <dbReference type="PROSITE-ProRule" id="PRU00042"/>
    </source>
</evidence>
<dbReference type="InterPro" id="IPR039136">
    <property type="entry name" value="NUFIP1-like"/>
</dbReference>
<protein>
    <recommendedName>
        <fullName evidence="3">C2H2-type domain-containing protein</fullName>
    </recommendedName>
</protein>
<dbReference type="InterPro" id="IPR013087">
    <property type="entry name" value="Znf_C2H2_type"/>
</dbReference>
<sequence length="321" mass="37118">MNYRPRSHGRFPSPFLGNDHPFQPDYRPASQDYPCEWGVPYDNRGPPPPRHNHQFYQPPHGGMPPRYPPPNRYPVQSWLGSTNPQHPPPPPPWNHPQRPPAPRPHMWRGNSSYPRSHSQSRNNNRNENIEFFCETCDRGFKTQDKFSTHVSEHEQCRVKGCHYVAAPKLVKIHYQTQHVTGLADKIWSLESKEDIDKWRLERKKNFPTKLRVAEKEIEEKQKIIRGEVLETQQFGKMYRGRGRGRGRRGRGGGAHQVPQNLRLTPDIKQSTPEVKETSVVGGGLGLLSAMYDSDEDAPQDEEQERSRTVTQYKAGIMQLQD</sequence>
<dbReference type="GO" id="GO:0008270">
    <property type="term" value="F:zinc ion binding"/>
    <property type="evidence" value="ECO:0007669"/>
    <property type="project" value="UniProtKB-KW"/>
</dbReference>
<organism evidence="4">
    <name type="scientific">Capitella teleta</name>
    <name type="common">Polychaete worm</name>
    <dbReference type="NCBI Taxonomy" id="283909"/>
    <lineage>
        <taxon>Eukaryota</taxon>
        <taxon>Metazoa</taxon>
        <taxon>Spiralia</taxon>
        <taxon>Lophotrochozoa</taxon>
        <taxon>Annelida</taxon>
        <taxon>Polychaeta</taxon>
        <taxon>Sedentaria</taxon>
        <taxon>Scolecida</taxon>
        <taxon>Capitellidae</taxon>
        <taxon>Capitella</taxon>
    </lineage>
</organism>
<dbReference type="InterPro" id="IPR019496">
    <property type="entry name" value="NUFIP1_cons_dom"/>
</dbReference>
<keyword evidence="1" id="KW-0479">Metal-binding</keyword>
<feature type="compositionally biased region" description="Polar residues" evidence="2">
    <location>
        <begin position="257"/>
        <end position="272"/>
    </location>
</feature>
<dbReference type="Proteomes" id="UP000014760">
    <property type="component" value="Unassembled WGS sequence"/>
</dbReference>
<accession>R7TUZ7</accession>
<dbReference type="EMBL" id="KB309301">
    <property type="protein sequence ID" value="ELT94810.1"/>
    <property type="molecule type" value="Genomic_DNA"/>
</dbReference>
<dbReference type="PROSITE" id="PS50157">
    <property type="entry name" value="ZINC_FINGER_C2H2_2"/>
    <property type="match status" value="1"/>
</dbReference>
<dbReference type="GO" id="GO:0005634">
    <property type="term" value="C:nucleus"/>
    <property type="evidence" value="ECO:0007669"/>
    <property type="project" value="TreeGrafter"/>
</dbReference>
<dbReference type="SMART" id="SM00355">
    <property type="entry name" value="ZnF_C2H2"/>
    <property type="match status" value="2"/>
</dbReference>
<reference evidence="6" key="1">
    <citation type="submission" date="2012-12" db="EMBL/GenBank/DDBJ databases">
        <authorList>
            <person name="Hellsten U."/>
            <person name="Grimwood J."/>
            <person name="Chapman J.A."/>
            <person name="Shapiro H."/>
            <person name="Aerts A."/>
            <person name="Otillar R.P."/>
            <person name="Terry A.Y."/>
            <person name="Boore J.L."/>
            <person name="Simakov O."/>
            <person name="Marletaz F."/>
            <person name="Cho S.-J."/>
            <person name="Edsinger-Gonzales E."/>
            <person name="Havlak P."/>
            <person name="Kuo D.-H."/>
            <person name="Larsson T."/>
            <person name="Lv J."/>
            <person name="Arendt D."/>
            <person name="Savage R."/>
            <person name="Osoegawa K."/>
            <person name="de Jong P."/>
            <person name="Lindberg D.R."/>
            <person name="Seaver E.C."/>
            <person name="Weisblat D.A."/>
            <person name="Putnam N.H."/>
            <person name="Grigoriev I.V."/>
            <person name="Rokhsar D.S."/>
        </authorList>
    </citation>
    <scope>NUCLEOTIDE SEQUENCE</scope>
    <source>
        <strain evidence="6">I ESC-2004</strain>
    </source>
</reference>
<dbReference type="GO" id="GO:0000492">
    <property type="term" value="P:box C/D snoRNP assembly"/>
    <property type="evidence" value="ECO:0007669"/>
    <property type="project" value="TreeGrafter"/>
</dbReference>
<reference evidence="4 6" key="2">
    <citation type="journal article" date="2013" name="Nature">
        <title>Insights into bilaterian evolution from three spiralian genomes.</title>
        <authorList>
            <person name="Simakov O."/>
            <person name="Marletaz F."/>
            <person name="Cho S.J."/>
            <person name="Edsinger-Gonzales E."/>
            <person name="Havlak P."/>
            <person name="Hellsten U."/>
            <person name="Kuo D.H."/>
            <person name="Larsson T."/>
            <person name="Lv J."/>
            <person name="Arendt D."/>
            <person name="Savage R."/>
            <person name="Osoegawa K."/>
            <person name="de Jong P."/>
            <person name="Grimwood J."/>
            <person name="Chapman J.A."/>
            <person name="Shapiro H."/>
            <person name="Aerts A."/>
            <person name="Otillar R.P."/>
            <person name="Terry A.Y."/>
            <person name="Boore J.L."/>
            <person name="Grigoriev I.V."/>
            <person name="Lindberg D.R."/>
            <person name="Seaver E.C."/>
            <person name="Weisblat D.A."/>
            <person name="Putnam N.H."/>
            <person name="Rokhsar D.S."/>
        </authorList>
    </citation>
    <scope>NUCLEOTIDE SEQUENCE</scope>
    <source>
        <strain evidence="4 6">I ESC-2004</strain>
    </source>
</reference>
<reference evidence="5" key="3">
    <citation type="submission" date="2015-06" db="UniProtKB">
        <authorList>
            <consortium name="EnsemblMetazoa"/>
        </authorList>
    </citation>
    <scope>IDENTIFICATION</scope>
</reference>
<feature type="region of interest" description="Disordered" evidence="2">
    <location>
        <begin position="1"/>
        <end position="123"/>
    </location>
</feature>
<evidence type="ECO:0000256" key="2">
    <source>
        <dbReference type="SAM" id="MobiDB-lite"/>
    </source>
</evidence>
<evidence type="ECO:0000259" key="3">
    <source>
        <dbReference type="PROSITE" id="PS50157"/>
    </source>
</evidence>
<dbReference type="OMA" id="KHRETHI"/>
<keyword evidence="1" id="KW-0862">Zinc</keyword>
<keyword evidence="6" id="KW-1185">Reference proteome</keyword>
<evidence type="ECO:0000313" key="4">
    <source>
        <dbReference type="EMBL" id="ELT94810.1"/>
    </source>
</evidence>
<keyword evidence="1" id="KW-0863">Zinc-finger</keyword>
<dbReference type="AlphaFoldDB" id="R7TUZ7"/>
<feature type="domain" description="C2H2-type" evidence="3">
    <location>
        <begin position="131"/>
        <end position="158"/>
    </location>
</feature>
<dbReference type="PANTHER" id="PTHR13309">
    <property type="entry name" value="NUCLEAR FRAGILE X MENTAL RETARDATION PROTEIN INTERACTING PROTEIN 1"/>
    <property type="match status" value="1"/>
</dbReference>
<dbReference type="EnsemblMetazoa" id="CapteT212992">
    <property type="protein sequence ID" value="CapteP212992"/>
    <property type="gene ID" value="CapteG212992"/>
</dbReference>
<proteinExistence type="predicted"/>
<evidence type="ECO:0000313" key="6">
    <source>
        <dbReference type="Proteomes" id="UP000014760"/>
    </source>
</evidence>
<dbReference type="PROSITE" id="PS00028">
    <property type="entry name" value="ZINC_FINGER_C2H2_1"/>
    <property type="match status" value="1"/>
</dbReference>
<evidence type="ECO:0000313" key="5">
    <source>
        <dbReference type="EnsemblMetazoa" id="CapteP212992"/>
    </source>
</evidence>
<feature type="compositionally biased region" description="Basic residues" evidence="2">
    <location>
        <begin position="239"/>
        <end position="250"/>
    </location>
</feature>
<gene>
    <name evidence="4" type="ORF">CAPTEDRAFT_212992</name>
</gene>
<dbReference type="HOGENOM" id="CLU_866680_0_0_1"/>
<dbReference type="GO" id="GO:0003723">
    <property type="term" value="F:RNA binding"/>
    <property type="evidence" value="ECO:0007669"/>
    <property type="project" value="InterPro"/>
</dbReference>
<feature type="compositionally biased region" description="Pro residues" evidence="2">
    <location>
        <begin position="61"/>
        <end position="72"/>
    </location>
</feature>
<feature type="compositionally biased region" description="Acidic residues" evidence="2">
    <location>
        <begin position="292"/>
        <end position="303"/>
    </location>
</feature>